<keyword evidence="3 5" id="KW-0328">Glycosyltransferase</keyword>
<comment type="caution">
    <text evidence="6">The sequence shown here is derived from an EMBL/GenBank/DDBJ whole genome shotgun (WGS) entry which is preliminary data.</text>
</comment>
<reference evidence="6 7" key="1">
    <citation type="journal article" date="2024" name="G3 (Bethesda)">
        <title>Genome assembly of Hibiscus sabdariffa L. provides insights into metabolisms of medicinal natural products.</title>
        <authorList>
            <person name="Kim T."/>
        </authorList>
    </citation>
    <scope>NUCLEOTIDE SEQUENCE [LARGE SCALE GENOMIC DNA]</scope>
    <source>
        <strain evidence="6">TK-2024</strain>
        <tissue evidence="6">Old leaves</tissue>
    </source>
</reference>
<dbReference type="EMBL" id="JBBPBN010000006">
    <property type="protein sequence ID" value="KAK9035433.1"/>
    <property type="molecule type" value="Genomic_DNA"/>
</dbReference>
<evidence type="ECO:0000256" key="2">
    <source>
        <dbReference type="ARBA" id="ARBA00006351"/>
    </source>
</evidence>
<dbReference type="PANTHER" id="PTHR32116:SF0">
    <property type="entry name" value="GALACTURONOSYLTRANSFERASE 6-RELATED"/>
    <property type="match status" value="1"/>
</dbReference>
<keyword evidence="5" id="KW-0961">Cell wall biogenesis/degradation</keyword>
<dbReference type="Pfam" id="PF01501">
    <property type="entry name" value="Glyco_transf_8"/>
    <property type="match status" value="1"/>
</dbReference>
<dbReference type="PANTHER" id="PTHR32116">
    <property type="entry name" value="GALACTURONOSYLTRANSFERASE 4-RELATED"/>
    <property type="match status" value="1"/>
</dbReference>
<evidence type="ECO:0000256" key="1">
    <source>
        <dbReference type="ARBA" id="ARBA00004877"/>
    </source>
</evidence>
<dbReference type="Proteomes" id="UP001396334">
    <property type="component" value="Unassembled WGS sequence"/>
</dbReference>
<keyword evidence="7" id="KW-1185">Reference proteome</keyword>
<dbReference type="InterPro" id="IPR029044">
    <property type="entry name" value="Nucleotide-diphossugar_trans"/>
</dbReference>
<comment type="similarity">
    <text evidence="2 5">Belongs to the glycosyltransferase 8 family.</text>
</comment>
<dbReference type="InterPro" id="IPR002495">
    <property type="entry name" value="Glyco_trans_8"/>
</dbReference>
<comment type="subcellular location">
    <subcellularLocation>
        <location evidence="5">Golgi apparatus membrane</location>
        <topology evidence="5">Single-pass type II membrane protein</topology>
    </subcellularLocation>
</comment>
<organism evidence="6 7">
    <name type="scientific">Hibiscus sabdariffa</name>
    <name type="common">roselle</name>
    <dbReference type="NCBI Taxonomy" id="183260"/>
    <lineage>
        <taxon>Eukaryota</taxon>
        <taxon>Viridiplantae</taxon>
        <taxon>Streptophyta</taxon>
        <taxon>Embryophyta</taxon>
        <taxon>Tracheophyta</taxon>
        <taxon>Spermatophyta</taxon>
        <taxon>Magnoliopsida</taxon>
        <taxon>eudicotyledons</taxon>
        <taxon>Gunneridae</taxon>
        <taxon>Pentapetalae</taxon>
        <taxon>rosids</taxon>
        <taxon>malvids</taxon>
        <taxon>Malvales</taxon>
        <taxon>Malvaceae</taxon>
        <taxon>Malvoideae</taxon>
        <taxon>Hibiscus</taxon>
    </lineage>
</organism>
<dbReference type="InterPro" id="IPR029993">
    <property type="entry name" value="GAUT"/>
</dbReference>
<evidence type="ECO:0000313" key="7">
    <source>
        <dbReference type="Proteomes" id="UP001396334"/>
    </source>
</evidence>
<accession>A0ABR2TDB5</accession>
<comment type="pathway">
    <text evidence="1 5">Glycan metabolism; pectin biosynthesis.</text>
</comment>
<sequence length="201" mass="22982">MEVTLGKAIHVYPDCSEMTTKLRAIAYNTEEQVQVLKNQESYLVQLAERTTPKVFSDNVLACSVVVNSTISYAKILSPSQKFRGGFLLNPPGKATIRVQSIENFAWSHTKYNSTLKEQKSDLTEIESADMKGTVNAAVEICLESEASFRAMHMFMNFSDPFLARQFDANVCTWAFGMNLLDLHEWRRKRLTMLYRDYMQLV</sequence>
<evidence type="ECO:0000313" key="6">
    <source>
        <dbReference type="EMBL" id="KAK9035433.1"/>
    </source>
</evidence>
<evidence type="ECO:0000256" key="5">
    <source>
        <dbReference type="RuleBase" id="RU362027"/>
    </source>
</evidence>
<proteinExistence type="inferred from homology"/>
<protein>
    <recommendedName>
        <fullName evidence="5">Hexosyltransferase</fullName>
        <ecNumber evidence="5">2.4.1.-</ecNumber>
    </recommendedName>
</protein>
<evidence type="ECO:0000256" key="3">
    <source>
        <dbReference type="ARBA" id="ARBA00022676"/>
    </source>
</evidence>
<evidence type="ECO:0000256" key="4">
    <source>
        <dbReference type="ARBA" id="ARBA00022679"/>
    </source>
</evidence>
<dbReference type="SUPFAM" id="SSF53448">
    <property type="entry name" value="Nucleotide-diphospho-sugar transferases"/>
    <property type="match status" value="1"/>
</dbReference>
<name>A0ABR2TDB5_9ROSI</name>
<gene>
    <name evidence="6" type="ORF">V6N11_077473</name>
</gene>
<keyword evidence="5" id="KW-0333">Golgi apparatus</keyword>
<dbReference type="EC" id="2.4.1.-" evidence="5"/>
<keyword evidence="4" id="KW-0808">Transferase</keyword>